<name>A0AAE1E389_9GAST</name>
<dbReference type="AlphaFoldDB" id="A0AAE1E389"/>
<organism evidence="2 3">
    <name type="scientific">Elysia crispata</name>
    <name type="common">lettuce slug</name>
    <dbReference type="NCBI Taxonomy" id="231223"/>
    <lineage>
        <taxon>Eukaryota</taxon>
        <taxon>Metazoa</taxon>
        <taxon>Spiralia</taxon>
        <taxon>Lophotrochozoa</taxon>
        <taxon>Mollusca</taxon>
        <taxon>Gastropoda</taxon>
        <taxon>Heterobranchia</taxon>
        <taxon>Euthyneura</taxon>
        <taxon>Panpulmonata</taxon>
        <taxon>Sacoglossa</taxon>
        <taxon>Placobranchoidea</taxon>
        <taxon>Plakobranchidae</taxon>
        <taxon>Elysia</taxon>
    </lineage>
</organism>
<evidence type="ECO:0000256" key="1">
    <source>
        <dbReference type="SAM" id="MobiDB-lite"/>
    </source>
</evidence>
<proteinExistence type="predicted"/>
<keyword evidence="3" id="KW-1185">Reference proteome</keyword>
<evidence type="ECO:0000313" key="2">
    <source>
        <dbReference type="EMBL" id="KAK3791895.1"/>
    </source>
</evidence>
<dbReference type="EMBL" id="JAWDGP010001428">
    <property type="protein sequence ID" value="KAK3791895.1"/>
    <property type="molecule type" value="Genomic_DNA"/>
</dbReference>
<sequence>MDVFRHRPPMSTPVSQSMPHSVPHRYMLRKPEHGVVSHLFPLSHEPALLGAPLVSSAVTSLPVFGASGGFPLPRIVRRFATADWDLVSPLRFSPDRFVLHLATHDSYL</sequence>
<gene>
    <name evidence="2" type="ORF">RRG08_026797</name>
</gene>
<accession>A0AAE1E389</accession>
<protein>
    <submittedName>
        <fullName evidence="2">Uncharacterized protein</fullName>
    </submittedName>
</protein>
<evidence type="ECO:0000313" key="3">
    <source>
        <dbReference type="Proteomes" id="UP001283361"/>
    </source>
</evidence>
<comment type="caution">
    <text evidence="2">The sequence shown here is derived from an EMBL/GenBank/DDBJ whole genome shotgun (WGS) entry which is preliminary data.</text>
</comment>
<reference evidence="2" key="1">
    <citation type="journal article" date="2023" name="G3 (Bethesda)">
        <title>A reference genome for the long-term kleptoplast-retaining sea slug Elysia crispata morphotype clarki.</title>
        <authorList>
            <person name="Eastman K.E."/>
            <person name="Pendleton A.L."/>
            <person name="Shaikh M.A."/>
            <person name="Suttiyut T."/>
            <person name="Ogas R."/>
            <person name="Tomko P."/>
            <person name="Gavelis G."/>
            <person name="Widhalm J.R."/>
            <person name="Wisecaver J.H."/>
        </authorList>
    </citation>
    <scope>NUCLEOTIDE SEQUENCE</scope>
    <source>
        <strain evidence="2">ECLA1</strain>
    </source>
</reference>
<feature type="region of interest" description="Disordered" evidence="1">
    <location>
        <begin position="1"/>
        <end position="21"/>
    </location>
</feature>
<dbReference type="Proteomes" id="UP001283361">
    <property type="component" value="Unassembled WGS sequence"/>
</dbReference>